<keyword evidence="2 3" id="KW-0472">Membrane</keyword>
<gene>
    <name evidence="4" type="ORF">B9479_006795</name>
</gene>
<comment type="function">
    <text evidence="2">Accessory subunit of the mitochondrial membrane respiratory chain NADH dehydrogenase (Complex I), that is believed not to be involved in catalysis. Complex I functions in the transfer of electrons from NADH to the respiratory chain. The immediate electron acceptor for the enzyme is believed to be ubiquinone.</text>
</comment>
<comment type="subcellular location">
    <subcellularLocation>
        <location evidence="2">Mitochondrion inner membrane</location>
        <topology evidence="2">Peripheral membrane protein</topology>
        <orientation evidence="2">Matrix side</orientation>
    </subcellularLocation>
</comment>
<evidence type="ECO:0000256" key="2">
    <source>
        <dbReference type="RuleBase" id="RU363103"/>
    </source>
</evidence>
<protein>
    <recommendedName>
        <fullName evidence="2">NADH dehydrogenase [ubiquinone] 1 alpha subcomplex subunit</fullName>
    </recommendedName>
</protein>
<dbReference type="GO" id="GO:0005743">
    <property type="term" value="C:mitochondrial inner membrane"/>
    <property type="evidence" value="ECO:0007669"/>
    <property type="project" value="UniProtKB-SubCell"/>
</dbReference>
<sequence length="206" mass="23406">MYCLSQLVPEPNKLNDAPRNKPRIAPPLLATNLIPLHPLAAPAAIRLHLSFLVLALLSSYTFIMVSLARTVRHFRQVGFREWFRQMTYIGDSKAGRLVGTDQFGNRYFENTDPAEEIPGRHRWIDYSQDDFNASQVPPEWHSWISHIRQHPPTEDAIMKASTPPWKAAFVENMTGTRGSFKTYSTTAPKVNAWEPVVKPRGSQPQA</sequence>
<reference evidence="4 5" key="1">
    <citation type="submission" date="2017-05" db="EMBL/GenBank/DDBJ databases">
        <title>The Genome Sequence of Tsuchiyaea wingfieldii DSM 27421.</title>
        <authorList>
            <person name="Cuomo C."/>
            <person name="Passer A."/>
            <person name="Billmyre B."/>
            <person name="Heitman J."/>
        </authorList>
    </citation>
    <scope>NUCLEOTIDE SEQUENCE [LARGE SCALE GENOMIC DNA]</scope>
    <source>
        <strain evidence="4 5">DSM 27421</strain>
    </source>
</reference>
<dbReference type="GO" id="GO:0006979">
    <property type="term" value="P:response to oxidative stress"/>
    <property type="evidence" value="ECO:0007669"/>
    <property type="project" value="TreeGrafter"/>
</dbReference>
<dbReference type="GO" id="GO:0045271">
    <property type="term" value="C:respiratory chain complex I"/>
    <property type="evidence" value="ECO:0007669"/>
    <property type="project" value="InterPro"/>
</dbReference>
<feature type="transmembrane region" description="Helical" evidence="3">
    <location>
        <begin position="45"/>
        <end position="67"/>
    </location>
</feature>
<keyword evidence="2" id="KW-0679">Respiratory chain</keyword>
<keyword evidence="2" id="KW-0999">Mitochondrion inner membrane</keyword>
<evidence type="ECO:0000313" key="5">
    <source>
        <dbReference type="Proteomes" id="UP000322245"/>
    </source>
</evidence>
<comment type="similarity">
    <text evidence="1 2">Belongs to the complex I NDUFA12 subunit family.</text>
</comment>
<dbReference type="InterPro" id="IPR007763">
    <property type="entry name" value="NDUFA12"/>
</dbReference>
<organism evidence="4 5">
    <name type="scientific">Cryptococcus floricola</name>
    <dbReference type="NCBI Taxonomy" id="2591691"/>
    <lineage>
        <taxon>Eukaryota</taxon>
        <taxon>Fungi</taxon>
        <taxon>Dikarya</taxon>
        <taxon>Basidiomycota</taxon>
        <taxon>Agaricomycotina</taxon>
        <taxon>Tremellomycetes</taxon>
        <taxon>Tremellales</taxon>
        <taxon>Cryptococcaceae</taxon>
        <taxon>Cryptococcus</taxon>
    </lineage>
</organism>
<dbReference type="PANTHER" id="PTHR12910:SF2">
    <property type="entry name" value="NADH DEHYDROGENASE [UBIQUINONE] 1 ALPHA SUBCOMPLEX SUBUNIT 12"/>
    <property type="match status" value="1"/>
</dbReference>
<keyword evidence="2" id="KW-0249">Electron transport</keyword>
<keyword evidence="3" id="KW-0812">Transmembrane</keyword>
<keyword evidence="5" id="KW-1185">Reference proteome</keyword>
<evidence type="ECO:0000313" key="4">
    <source>
        <dbReference type="EMBL" id="TYJ52587.1"/>
    </source>
</evidence>
<name>A0A5D3AM38_9TREE</name>
<dbReference type="AlphaFoldDB" id="A0A5D3AM38"/>
<evidence type="ECO:0000256" key="3">
    <source>
        <dbReference type="SAM" id="Phobius"/>
    </source>
</evidence>
<dbReference type="PANTHER" id="PTHR12910">
    <property type="entry name" value="NADH-UBIQUINONE OXIDOREDUCTASE SUBUNIT B17.2"/>
    <property type="match status" value="1"/>
</dbReference>
<evidence type="ECO:0000256" key="1">
    <source>
        <dbReference type="ARBA" id="ARBA00007355"/>
    </source>
</evidence>
<comment type="caution">
    <text evidence="4">The sequence shown here is derived from an EMBL/GenBank/DDBJ whole genome shotgun (WGS) entry which is preliminary data.</text>
</comment>
<accession>A0A5D3AM38</accession>
<dbReference type="Pfam" id="PF05071">
    <property type="entry name" value="NDUFA12"/>
    <property type="match status" value="1"/>
</dbReference>
<keyword evidence="3" id="KW-1133">Transmembrane helix</keyword>
<keyword evidence="2" id="KW-0496">Mitochondrion</keyword>
<proteinExistence type="inferred from homology"/>
<keyword evidence="2" id="KW-0813">Transport</keyword>
<dbReference type="EMBL" id="NIDF01000126">
    <property type="protein sequence ID" value="TYJ52587.1"/>
    <property type="molecule type" value="Genomic_DNA"/>
</dbReference>
<dbReference type="Proteomes" id="UP000322245">
    <property type="component" value="Unassembled WGS sequence"/>
</dbReference>